<reference evidence="1 2" key="1">
    <citation type="submission" date="2024-04" db="EMBL/GenBank/DDBJ databases">
        <authorList>
            <person name="Rising A."/>
            <person name="Reimegard J."/>
            <person name="Sonavane S."/>
            <person name="Akerstrom W."/>
            <person name="Nylinder S."/>
            <person name="Hedman E."/>
            <person name="Kallberg Y."/>
        </authorList>
    </citation>
    <scope>NUCLEOTIDE SEQUENCE [LARGE SCALE GENOMIC DNA]</scope>
</reference>
<organism evidence="1 2">
    <name type="scientific">Larinioides sclopetarius</name>
    <dbReference type="NCBI Taxonomy" id="280406"/>
    <lineage>
        <taxon>Eukaryota</taxon>
        <taxon>Metazoa</taxon>
        <taxon>Ecdysozoa</taxon>
        <taxon>Arthropoda</taxon>
        <taxon>Chelicerata</taxon>
        <taxon>Arachnida</taxon>
        <taxon>Araneae</taxon>
        <taxon>Araneomorphae</taxon>
        <taxon>Entelegynae</taxon>
        <taxon>Araneoidea</taxon>
        <taxon>Araneidae</taxon>
        <taxon>Larinioides</taxon>
    </lineage>
</organism>
<comment type="caution">
    <text evidence="1">The sequence shown here is derived from an EMBL/GenBank/DDBJ whole genome shotgun (WGS) entry which is preliminary data.</text>
</comment>
<proteinExistence type="predicted"/>
<dbReference type="EMBL" id="CAXIEN010000486">
    <property type="protein sequence ID" value="CAL1299145.1"/>
    <property type="molecule type" value="Genomic_DNA"/>
</dbReference>
<evidence type="ECO:0000313" key="2">
    <source>
        <dbReference type="Proteomes" id="UP001497382"/>
    </source>
</evidence>
<protein>
    <submittedName>
        <fullName evidence="1">Uncharacterized protein</fullName>
    </submittedName>
</protein>
<feature type="non-terminal residue" evidence="1">
    <location>
        <position position="1"/>
    </location>
</feature>
<keyword evidence="2" id="KW-1185">Reference proteome</keyword>
<dbReference type="Proteomes" id="UP001497382">
    <property type="component" value="Unassembled WGS sequence"/>
</dbReference>
<dbReference type="AlphaFoldDB" id="A0AAV2BTV5"/>
<sequence>LSEKGTTILYNFFFLRTRTSLISLYLELFKLSKF</sequence>
<evidence type="ECO:0000313" key="1">
    <source>
        <dbReference type="EMBL" id="CAL1299145.1"/>
    </source>
</evidence>
<name>A0AAV2BTV5_9ARAC</name>
<gene>
    <name evidence="1" type="ORF">LARSCL_LOCUS21177</name>
</gene>
<accession>A0AAV2BTV5</accession>